<sequence>MKRSKIIPFIFFTLAVTACTAPNYVSLEESDYYKVFGRTAIKHPTQSGQVSFAIEQAKNSTINIIIQGPFAQGRADIEIADNETTITIDEQTFKDRGPDQLFYNLTGIEWPVSGTQNWIKGKPYHPDTHITYDKDGKIERFNEDGWNISYQEWTTKSGLELPLKMTITRGNDIRLRFLIDNWIIR</sequence>
<gene>
    <name evidence="14" type="primary">lolB</name>
    <name evidence="14" type="ORF">DC082_00480</name>
</gene>
<evidence type="ECO:0000256" key="8">
    <source>
        <dbReference type="ARBA" id="ARBA00023136"/>
    </source>
</evidence>
<evidence type="ECO:0000256" key="11">
    <source>
        <dbReference type="ARBA" id="ARBA00023237"/>
    </source>
</evidence>
<keyword evidence="9" id="KW-0564">Palmitate</keyword>
<dbReference type="PROSITE" id="PS51257">
    <property type="entry name" value="PROKAR_LIPOPROTEIN"/>
    <property type="match status" value="1"/>
</dbReference>
<keyword evidence="8" id="KW-0472">Membrane</keyword>
<evidence type="ECO:0000256" key="10">
    <source>
        <dbReference type="ARBA" id="ARBA00023186"/>
    </source>
</evidence>
<evidence type="ECO:0000256" key="13">
    <source>
        <dbReference type="SAM" id="SignalP"/>
    </source>
</evidence>
<protein>
    <recommendedName>
        <fullName evidence="4">Outer-membrane lipoprotein LolB</fullName>
    </recommendedName>
</protein>
<keyword evidence="10" id="KW-0143">Chaperone</keyword>
<evidence type="ECO:0000256" key="6">
    <source>
        <dbReference type="ARBA" id="ARBA00022729"/>
    </source>
</evidence>
<dbReference type="CDD" id="cd16326">
    <property type="entry name" value="LolB"/>
    <property type="match status" value="1"/>
</dbReference>
<reference evidence="14 15" key="1">
    <citation type="journal article" date="2018" name="Genome Announc.">
        <title>Ignatzschineria cameli sp. nov., isolated from necrotic foot tissue of dromedaries (Camelus dromedarius) and associated maggots (Wohlfahrtia species) in Dubai.</title>
        <authorList>
            <person name="Tsang C.C."/>
            <person name="Tang J.Y."/>
            <person name="Fong J.Y."/>
            <person name="Kinne J."/>
            <person name="Lee H.H."/>
            <person name="Joseph M."/>
            <person name="Jose S."/>
            <person name="Schuster R.K."/>
            <person name="Tang Y."/>
            <person name="Sivakumar S."/>
            <person name="Chen J.H."/>
            <person name="Teng J.L."/>
            <person name="Lau S.K."/>
            <person name="Wernery U."/>
            <person name="Woo P.C."/>
        </authorList>
    </citation>
    <scope>NUCLEOTIDE SEQUENCE [LARGE SCALE GENOMIC DNA]</scope>
    <source>
        <strain evidence="14 15">KCTC 22643</strain>
    </source>
</reference>
<accession>A0A2U2ALH1</accession>
<organism evidence="14 15">
    <name type="scientific">Ignatzschineria indica</name>
    <dbReference type="NCBI Taxonomy" id="472583"/>
    <lineage>
        <taxon>Bacteria</taxon>
        <taxon>Pseudomonadati</taxon>
        <taxon>Pseudomonadota</taxon>
        <taxon>Gammaproteobacteria</taxon>
        <taxon>Cardiobacteriales</taxon>
        <taxon>Ignatzschineriaceae</taxon>
        <taxon>Ignatzschineria</taxon>
    </lineage>
</organism>
<dbReference type="AlphaFoldDB" id="A0A2U2ALH1"/>
<evidence type="ECO:0000256" key="9">
    <source>
        <dbReference type="ARBA" id="ARBA00023139"/>
    </source>
</evidence>
<proteinExistence type="inferred from homology"/>
<comment type="caution">
    <text evidence="14">The sequence shown here is derived from an EMBL/GenBank/DDBJ whole genome shotgun (WGS) entry which is preliminary data.</text>
</comment>
<dbReference type="Gene3D" id="2.50.20.10">
    <property type="entry name" value="Lipoprotein localisation LolA/LolB/LppX"/>
    <property type="match status" value="1"/>
</dbReference>
<comment type="subcellular location">
    <subcellularLocation>
        <location evidence="1">Cell outer membrane</location>
        <topology evidence="1">Lipid-anchor</topology>
    </subcellularLocation>
</comment>
<dbReference type="SUPFAM" id="SSF89392">
    <property type="entry name" value="Prokaryotic lipoproteins and lipoprotein localization factors"/>
    <property type="match status" value="1"/>
</dbReference>
<dbReference type="Pfam" id="PF03550">
    <property type="entry name" value="LolB"/>
    <property type="match status" value="1"/>
</dbReference>
<feature type="signal peptide" evidence="13">
    <location>
        <begin position="1"/>
        <end position="20"/>
    </location>
</feature>
<dbReference type="RefSeq" id="WP_109235284.1">
    <property type="nucleotide sequence ID" value="NZ_BMXZ01000001.1"/>
</dbReference>
<keyword evidence="11" id="KW-0998">Cell outer membrane</keyword>
<keyword evidence="7" id="KW-0653">Protein transport</keyword>
<keyword evidence="6 13" id="KW-0732">Signal</keyword>
<comment type="subunit">
    <text evidence="3">Monomer.</text>
</comment>
<name>A0A2U2ALH1_9GAMM</name>
<dbReference type="Proteomes" id="UP000244948">
    <property type="component" value="Unassembled WGS sequence"/>
</dbReference>
<evidence type="ECO:0000256" key="3">
    <source>
        <dbReference type="ARBA" id="ARBA00011245"/>
    </source>
</evidence>
<evidence type="ECO:0000256" key="5">
    <source>
        <dbReference type="ARBA" id="ARBA00022448"/>
    </source>
</evidence>
<dbReference type="InterPro" id="IPR029046">
    <property type="entry name" value="LolA/LolB/LppX"/>
</dbReference>
<evidence type="ECO:0000313" key="15">
    <source>
        <dbReference type="Proteomes" id="UP000244948"/>
    </source>
</evidence>
<evidence type="ECO:0000256" key="4">
    <source>
        <dbReference type="ARBA" id="ARBA00016202"/>
    </source>
</evidence>
<keyword evidence="12 14" id="KW-0449">Lipoprotein</keyword>
<dbReference type="GO" id="GO:0009279">
    <property type="term" value="C:cell outer membrane"/>
    <property type="evidence" value="ECO:0007669"/>
    <property type="project" value="UniProtKB-SubCell"/>
</dbReference>
<keyword evidence="15" id="KW-1185">Reference proteome</keyword>
<dbReference type="EMBL" id="QEWR01000002">
    <property type="protein sequence ID" value="PWD84063.1"/>
    <property type="molecule type" value="Genomic_DNA"/>
</dbReference>
<evidence type="ECO:0000313" key="14">
    <source>
        <dbReference type="EMBL" id="PWD84063.1"/>
    </source>
</evidence>
<evidence type="ECO:0000256" key="1">
    <source>
        <dbReference type="ARBA" id="ARBA00004459"/>
    </source>
</evidence>
<comment type="similarity">
    <text evidence="2">Belongs to the LolB family.</text>
</comment>
<evidence type="ECO:0000256" key="7">
    <source>
        <dbReference type="ARBA" id="ARBA00022927"/>
    </source>
</evidence>
<feature type="chain" id="PRO_5015545730" description="Outer-membrane lipoprotein LolB" evidence="13">
    <location>
        <begin position="21"/>
        <end position="185"/>
    </location>
</feature>
<evidence type="ECO:0000256" key="2">
    <source>
        <dbReference type="ARBA" id="ARBA00009696"/>
    </source>
</evidence>
<dbReference type="GO" id="GO:0015031">
    <property type="term" value="P:protein transport"/>
    <property type="evidence" value="ECO:0007669"/>
    <property type="project" value="UniProtKB-KW"/>
</dbReference>
<dbReference type="NCBIfam" id="TIGR00548">
    <property type="entry name" value="lolB"/>
    <property type="match status" value="1"/>
</dbReference>
<evidence type="ECO:0000256" key="12">
    <source>
        <dbReference type="ARBA" id="ARBA00023288"/>
    </source>
</evidence>
<dbReference type="InterPro" id="IPR004565">
    <property type="entry name" value="OM_lipoprot_LolB"/>
</dbReference>
<keyword evidence="5" id="KW-0813">Transport</keyword>